<evidence type="ECO:0000313" key="2">
    <source>
        <dbReference type="Proteomes" id="UP000515307"/>
    </source>
</evidence>
<dbReference type="Gene3D" id="1.10.10.10">
    <property type="entry name" value="Winged helix-like DNA-binding domain superfamily/Winged helix DNA-binding domain"/>
    <property type="match status" value="1"/>
</dbReference>
<evidence type="ECO:0000313" key="1">
    <source>
        <dbReference type="EMBL" id="QNE75997.1"/>
    </source>
</evidence>
<keyword evidence="2" id="KW-1185">Reference proteome</keyword>
<reference evidence="2" key="1">
    <citation type="submission" date="2019-10" db="EMBL/GenBank/DDBJ databases">
        <title>Antimicrobial potential of Antarctic Bacteria.</title>
        <authorList>
            <person name="Benaud N."/>
            <person name="Edwards R.J."/>
            <person name="Ferrari B.C."/>
        </authorList>
    </citation>
    <scope>NUCLEOTIDE SEQUENCE [LARGE SCALE GENOMIC DNA]</scope>
    <source>
        <strain evidence="2">NBSH44</strain>
    </source>
</reference>
<dbReference type="CDD" id="cd00090">
    <property type="entry name" value="HTH_ARSR"/>
    <property type="match status" value="1"/>
</dbReference>
<name>A0A7G7BKY2_9ACTN</name>
<dbReference type="EMBL" id="CP045702">
    <property type="protein sequence ID" value="QNE75997.1"/>
    <property type="molecule type" value="Genomic_DNA"/>
</dbReference>
<accession>A0A7G7BKY2</accession>
<gene>
    <name evidence="1" type="ORF">F0344_16370</name>
</gene>
<proteinExistence type="predicted"/>
<dbReference type="Proteomes" id="UP000515307">
    <property type="component" value="Chromosome"/>
</dbReference>
<dbReference type="AlphaFoldDB" id="A0A7G7BKY2"/>
<dbReference type="InterPro" id="IPR036390">
    <property type="entry name" value="WH_DNA-bd_sf"/>
</dbReference>
<protein>
    <submittedName>
        <fullName evidence="1">Helix-turn-helix domain-containing protein</fullName>
    </submittedName>
</protein>
<sequence length="195" mass="21412">MELEERVTELERRLAALERPTGPELTAHEPERYRPERYPIETDFWALEGLKRQLSDIEGSAGDDGGDDEGTADGGVLYTGAVRLPTGEQYEWQYGTLTAQVLGTDEDSPGWSDVAESLAALGHPVRLRLLREILAGRRTAAELATLDGVGTTGQIYHHLRQLTGAGWLHTTGRGRYEVPGVRVVPLLVVLTAGRR</sequence>
<organism evidence="1 2">
    <name type="scientific">Streptomyces finlayi</name>
    <dbReference type="NCBI Taxonomy" id="67296"/>
    <lineage>
        <taxon>Bacteria</taxon>
        <taxon>Bacillati</taxon>
        <taxon>Actinomycetota</taxon>
        <taxon>Actinomycetes</taxon>
        <taxon>Kitasatosporales</taxon>
        <taxon>Streptomycetaceae</taxon>
        <taxon>Streptomyces</taxon>
    </lineage>
</organism>
<dbReference type="InterPro" id="IPR011991">
    <property type="entry name" value="ArsR-like_HTH"/>
</dbReference>
<dbReference type="KEGG" id="sfiy:F0344_16370"/>
<dbReference type="InterPro" id="IPR036388">
    <property type="entry name" value="WH-like_DNA-bd_sf"/>
</dbReference>
<dbReference type="RefSeq" id="WP_185299491.1">
    <property type="nucleotide sequence ID" value="NZ_CP045702.1"/>
</dbReference>
<dbReference type="SUPFAM" id="SSF46785">
    <property type="entry name" value="Winged helix' DNA-binding domain"/>
    <property type="match status" value="1"/>
</dbReference>